<feature type="domain" description="AB hydrolase-1" evidence="1">
    <location>
        <begin position="86"/>
        <end position="179"/>
    </location>
</feature>
<evidence type="ECO:0000313" key="4">
    <source>
        <dbReference type="Proteomes" id="UP001597549"/>
    </source>
</evidence>
<dbReference type="InterPro" id="IPR050471">
    <property type="entry name" value="AB_hydrolase"/>
</dbReference>
<dbReference type="Pfam" id="PF00561">
    <property type="entry name" value="Abhydrolase_1"/>
    <property type="match status" value="1"/>
</dbReference>
<keyword evidence="4" id="KW-1185">Reference proteome</keyword>
<keyword evidence="3" id="KW-0378">Hydrolase</keyword>
<gene>
    <name evidence="3" type="ORF">ACFSX9_01670</name>
</gene>
<dbReference type="PANTHER" id="PTHR43433">
    <property type="entry name" value="HYDROLASE, ALPHA/BETA FOLD FAMILY PROTEIN"/>
    <property type="match status" value="1"/>
</dbReference>
<name>A0ABW5Z4S6_9FLAO</name>
<reference evidence="4" key="1">
    <citation type="journal article" date="2019" name="Int. J. Syst. Evol. Microbiol.">
        <title>The Global Catalogue of Microorganisms (GCM) 10K type strain sequencing project: providing services to taxonomists for standard genome sequencing and annotation.</title>
        <authorList>
            <consortium name="The Broad Institute Genomics Platform"/>
            <consortium name="The Broad Institute Genome Sequencing Center for Infectious Disease"/>
            <person name="Wu L."/>
            <person name="Ma J."/>
        </authorList>
    </citation>
    <scope>NUCLEOTIDE SEQUENCE [LARGE SCALE GENOMIC DNA]</scope>
    <source>
        <strain evidence="4">KCTC 52644</strain>
    </source>
</reference>
<dbReference type="Proteomes" id="UP001597549">
    <property type="component" value="Unassembled WGS sequence"/>
</dbReference>
<dbReference type="RefSeq" id="WP_379803580.1">
    <property type="nucleotide sequence ID" value="NZ_JBHUOL010000006.1"/>
</dbReference>
<dbReference type="Pfam" id="PF08386">
    <property type="entry name" value="Abhydrolase_4"/>
    <property type="match status" value="1"/>
</dbReference>
<dbReference type="InterPro" id="IPR000073">
    <property type="entry name" value="AB_hydrolase_1"/>
</dbReference>
<dbReference type="PANTHER" id="PTHR43433:SF5">
    <property type="entry name" value="AB HYDROLASE-1 DOMAIN-CONTAINING PROTEIN"/>
    <property type="match status" value="1"/>
</dbReference>
<evidence type="ECO:0000259" key="2">
    <source>
        <dbReference type="Pfam" id="PF08386"/>
    </source>
</evidence>
<organism evidence="3 4">
    <name type="scientific">Flavobacterium ardleyense</name>
    <dbReference type="NCBI Taxonomy" id="2038737"/>
    <lineage>
        <taxon>Bacteria</taxon>
        <taxon>Pseudomonadati</taxon>
        <taxon>Bacteroidota</taxon>
        <taxon>Flavobacteriia</taxon>
        <taxon>Flavobacteriales</taxon>
        <taxon>Flavobacteriaceae</taxon>
        <taxon>Flavobacterium</taxon>
    </lineage>
</organism>
<comment type="caution">
    <text evidence="3">The sequence shown here is derived from an EMBL/GenBank/DDBJ whole genome shotgun (WGS) entry which is preliminary data.</text>
</comment>
<dbReference type="GO" id="GO:0016787">
    <property type="term" value="F:hydrolase activity"/>
    <property type="evidence" value="ECO:0007669"/>
    <property type="project" value="UniProtKB-KW"/>
</dbReference>
<feature type="domain" description="Peptidase S33 tripeptidyl aminopeptidase-like C-terminal" evidence="2">
    <location>
        <begin position="227"/>
        <end position="285"/>
    </location>
</feature>
<dbReference type="InterPro" id="IPR013595">
    <property type="entry name" value="Pept_S33_TAP-like_C"/>
</dbReference>
<protein>
    <submittedName>
        <fullName evidence="3">Alpha/beta hydrolase</fullName>
    </submittedName>
</protein>
<dbReference type="SUPFAM" id="SSF53474">
    <property type="entry name" value="alpha/beta-Hydrolases"/>
    <property type="match status" value="1"/>
</dbReference>
<dbReference type="EMBL" id="JBHUOL010000006">
    <property type="protein sequence ID" value="MFD2907433.1"/>
    <property type="molecule type" value="Genomic_DNA"/>
</dbReference>
<proteinExistence type="predicted"/>
<dbReference type="InterPro" id="IPR029058">
    <property type="entry name" value="AB_hydrolase_fold"/>
</dbReference>
<dbReference type="Gene3D" id="3.40.50.1820">
    <property type="entry name" value="alpha/beta hydrolase"/>
    <property type="match status" value="1"/>
</dbReference>
<sequence>MPKKKKTPLQVQEVPNFIKTIAKILEVVSPTLTTKFASKLFTTPIKHKMPKREMAMDQESIQKTVLIPEINKEIVIYENGAGTKKVLLVHGWSGRGTQLFKIAEELNKHGYATISFDAPAHGKSKGNMSIMTEFIASIMELERIYGPFEFIVGHSLGGMSVLNAIKQNLQVKKAVIIGSGDIIQDVIDDFISKLGVDAKFGLLLKSHFEKKFGGKMDDYSAYKAAENITIPVLVIHDTEDTDVPVTAAHHIKKHLKNSELLITEGLGHRKILGNEEVLKKMITFLQ</sequence>
<accession>A0ABW5Z4S6</accession>
<evidence type="ECO:0000259" key="1">
    <source>
        <dbReference type="Pfam" id="PF00561"/>
    </source>
</evidence>
<evidence type="ECO:0000313" key="3">
    <source>
        <dbReference type="EMBL" id="MFD2907433.1"/>
    </source>
</evidence>